<dbReference type="Proteomes" id="UP000297739">
    <property type="component" value="Unassembled WGS sequence"/>
</dbReference>
<evidence type="ECO:0000313" key="3">
    <source>
        <dbReference type="EMBL" id="TGE13452.1"/>
    </source>
</evidence>
<accession>A0A4Z0PF46</accession>
<feature type="domain" description="Secretion system C-terminal sorting" evidence="2">
    <location>
        <begin position="561"/>
        <end position="624"/>
    </location>
</feature>
<sequence>MTRLFRLAYSFLLVAGLLSPAAQAQSLGVLTHDPSRASTPNSPPAAARTTVLSLPFFDDFSTQPEGAPSVQRWTLGGGTLVNNRFVLAPPSRGAATFDGLNGKGQPYGSFFSDTDTLTSQPIDLSGLAATDNVYLSFFWQAGNIFSAPTAASSSRPVYIQLEFLGNGGPNDWRPIWMQRSQGQRTGFRQLLFAVNEARFLHAKFQFRFHTSGNQSNVDNDDAWSIDYVRLDRNRSAADSTNRDIATSRPLTSLLKRYTAMPVWQYNASPTPANELNNSISTTINNLGPGPAGTPVDWLGTLQVLPGGPVATTAKTGKSLDPHTRQTPVTVDARSLAIPLTPEEKTIRHSIYLLTGETATTPTVRNDTISRLTQLRNYYAYDDGTPEGTLSIERFSTGGLRYRALRFDLNKPDQVRSLRIYPILPAAAGRVITASVWDDEGGKPTAQPKATQSITIPATLPAGQPFIDIIFAAPVSVSGTFYVGYGHGPFGNQVVPFGVDLNNAPPEGYFLRNTFGVWENASFDYSSVGGAPAGSIIMRPVMTNNTAVTATADARTAAAYSLYPNPSTGLVRVEGPYQQATVLDALGRVAWAQPTAQLGQPALDLSHLPGGLYLVQLTLPNGLLVTKRLMLVR</sequence>
<feature type="signal peptide" evidence="1">
    <location>
        <begin position="1"/>
        <end position="24"/>
    </location>
</feature>
<evidence type="ECO:0000256" key="1">
    <source>
        <dbReference type="SAM" id="SignalP"/>
    </source>
</evidence>
<reference evidence="3 4" key="1">
    <citation type="submission" date="2019-04" db="EMBL/GenBank/DDBJ databases">
        <authorList>
            <person name="Feng G."/>
            <person name="Zhang J."/>
            <person name="Zhu H."/>
        </authorList>
    </citation>
    <scope>NUCLEOTIDE SEQUENCE [LARGE SCALE GENOMIC DNA]</scope>
    <source>
        <strain evidence="3 4">JCM 17223</strain>
    </source>
</reference>
<dbReference type="NCBIfam" id="TIGR04183">
    <property type="entry name" value="Por_Secre_tail"/>
    <property type="match status" value="1"/>
</dbReference>
<organism evidence="3 4">
    <name type="scientific">Hymenobacter elongatus</name>
    <dbReference type="NCBI Taxonomy" id="877208"/>
    <lineage>
        <taxon>Bacteria</taxon>
        <taxon>Pseudomonadati</taxon>
        <taxon>Bacteroidota</taxon>
        <taxon>Cytophagia</taxon>
        <taxon>Cytophagales</taxon>
        <taxon>Hymenobacteraceae</taxon>
        <taxon>Hymenobacter</taxon>
    </lineage>
</organism>
<dbReference type="AlphaFoldDB" id="A0A4Z0PF46"/>
<dbReference type="Pfam" id="PF18962">
    <property type="entry name" value="Por_Secre_tail"/>
    <property type="match status" value="1"/>
</dbReference>
<dbReference type="RefSeq" id="WP_135499451.1">
    <property type="nucleotide sequence ID" value="NZ_SRLD01000054.1"/>
</dbReference>
<feature type="chain" id="PRO_5021304304" evidence="1">
    <location>
        <begin position="25"/>
        <end position="632"/>
    </location>
</feature>
<gene>
    <name evidence="3" type="ORF">E5J99_19295</name>
</gene>
<dbReference type="OrthoDB" id="1488838at2"/>
<evidence type="ECO:0000259" key="2">
    <source>
        <dbReference type="Pfam" id="PF18962"/>
    </source>
</evidence>
<dbReference type="InterPro" id="IPR026444">
    <property type="entry name" value="Secre_tail"/>
</dbReference>
<comment type="caution">
    <text evidence="3">The sequence shown here is derived from an EMBL/GenBank/DDBJ whole genome shotgun (WGS) entry which is preliminary data.</text>
</comment>
<keyword evidence="4" id="KW-1185">Reference proteome</keyword>
<evidence type="ECO:0000313" key="4">
    <source>
        <dbReference type="Proteomes" id="UP000297739"/>
    </source>
</evidence>
<keyword evidence="1" id="KW-0732">Signal</keyword>
<dbReference type="EMBL" id="SRLD01000054">
    <property type="protein sequence ID" value="TGE13452.1"/>
    <property type="molecule type" value="Genomic_DNA"/>
</dbReference>
<proteinExistence type="predicted"/>
<protein>
    <submittedName>
        <fullName evidence="3">T9SS type A sorting domain-containing protein</fullName>
    </submittedName>
</protein>
<name>A0A4Z0PF46_9BACT</name>